<dbReference type="PATRIC" id="fig|882.5.peg.1702"/>
<dbReference type="GO" id="GO:0015074">
    <property type="term" value="P:DNA integration"/>
    <property type="evidence" value="ECO:0007669"/>
    <property type="project" value="UniProtKB-KW"/>
</dbReference>
<dbReference type="PaxDb" id="882-DVU_1855"/>
<dbReference type="InterPro" id="IPR050808">
    <property type="entry name" value="Phage_Integrase"/>
</dbReference>
<dbReference type="eggNOG" id="COG0582">
    <property type="taxonomic scope" value="Bacteria"/>
</dbReference>
<feature type="domain" description="Integrase DNA-binding" evidence="3">
    <location>
        <begin position="3"/>
        <end position="82"/>
    </location>
</feature>
<organism evidence="4 5">
    <name type="scientific">Nitratidesulfovibrio vulgaris (strain ATCC 29579 / DSM 644 / CCUG 34227 / NCIMB 8303 / VKM B-1760 / Hildenborough)</name>
    <name type="common">Desulfovibrio vulgaris</name>
    <dbReference type="NCBI Taxonomy" id="882"/>
    <lineage>
        <taxon>Bacteria</taxon>
        <taxon>Pseudomonadati</taxon>
        <taxon>Thermodesulfobacteriota</taxon>
        <taxon>Desulfovibrionia</taxon>
        <taxon>Desulfovibrionales</taxon>
        <taxon>Desulfovibrionaceae</taxon>
        <taxon>Nitratidesulfovibrio</taxon>
    </lineage>
</organism>
<dbReference type="SMR" id="Q72AY5"/>
<dbReference type="PhylomeDB" id="Q72AY5"/>
<dbReference type="HOGENOM" id="CLU_027562_45_6_7"/>
<dbReference type="PANTHER" id="PTHR30629:SF2">
    <property type="entry name" value="PROPHAGE INTEGRASE INTS-RELATED"/>
    <property type="match status" value="1"/>
</dbReference>
<reference evidence="4 5" key="1">
    <citation type="journal article" date="2004" name="Nat. Biotechnol.">
        <title>The genome sequence of the anaerobic, sulfate-reducing bacterium Desulfovibrio vulgaris Hildenborough.</title>
        <authorList>
            <person name="Heidelberg J.F."/>
            <person name="Seshadri R."/>
            <person name="Haveman S.A."/>
            <person name="Hemme C.L."/>
            <person name="Paulsen I.T."/>
            <person name="Kolonay J.F."/>
            <person name="Eisen J.A."/>
            <person name="Ward N."/>
            <person name="Methe B."/>
            <person name="Brinkac L.M."/>
            <person name="Daugherty S.C."/>
            <person name="Deboy R.T."/>
            <person name="Dodson R.J."/>
            <person name="Durkin A.S."/>
            <person name="Madupu R."/>
            <person name="Nelson W.C."/>
            <person name="Sullivan S.A."/>
            <person name="Fouts D."/>
            <person name="Haft D.H."/>
            <person name="Selengut J."/>
            <person name="Peterson J.D."/>
            <person name="Davidsen T.M."/>
            <person name="Zafar N."/>
            <person name="Zhou L."/>
            <person name="Radune D."/>
            <person name="Dimitrov G."/>
            <person name="Hance M."/>
            <person name="Tran K."/>
            <person name="Khouri H."/>
            <person name="Gill J."/>
            <person name="Utterback T.R."/>
            <person name="Feldblyum T.V."/>
            <person name="Wall J.D."/>
            <person name="Voordouw G."/>
            <person name="Fraser C.M."/>
        </authorList>
    </citation>
    <scope>NUCLEOTIDE SEQUENCE [LARGE SCALE GENOMIC DNA]</scope>
    <source>
        <strain evidence="5">ATCC 29579 / DSM 644 / NCIMB 8303 / VKM B-1760 / Hildenborough</strain>
    </source>
</reference>
<dbReference type="OrthoDB" id="9775880at2"/>
<dbReference type="KEGG" id="dvu:DVU_1855"/>
<keyword evidence="2" id="KW-0229">DNA integration</keyword>
<dbReference type="Proteomes" id="UP000002194">
    <property type="component" value="Chromosome"/>
</dbReference>
<dbReference type="AlphaFoldDB" id="Q72AY5"/>
<sequence>MALTDIQVTALQPWTKAYRIADASGLCLEASPNGHKLWRFRYRLQAKANMLVRGVYPQVSLKQARLARDEAHLKLAQGVNLSSRVFTRFRPQHLVSSPADVQVPRL</sequence>
<dbReference type="EnsemblBacteria" id="AAS96331">
    <property type="protein sequence ID" value="AAS96331"/>
    <property type="gene ID" value="DVU_1855"/>
</dbReference>
<evidence type="ECO:0000256" key="1">
    <source>
        <dbReference type="ARBA" id="ARBA00008857"/>
    </source>
</evidence>
<evidence type="ECO:0000259" key="3">
    <source>
        <dbReference type="Pfam" id="PF13356"/>
    </source>
</evidence>
<evidence type="ECO:0000313" key="5">
    <source>
        <dbReference type="Proteomes" id="UP000002194"/>
    </source>
</evidence>
<name>Q72AY5_NITV2</name>
<dbReference type="EMBL" id="AE017285">
    <property type="protein sequence ID" value="AAS96331.1"/>
    <property type="molecule type" value="Genomic_DNA"/>
</dbReference>
<dbReference type="PANTHER" id="PTHR30629">
    <property type="entry name" value="PROPHAGE INTEGRASE"/>
    <property type="match status" value="1"/>
</dbReference>
<dbReference type="Gene3D" id="3.30.160.390">
    <property type="entry name" value="Integrase, DNA-binding domain"/>
    <property type="match status" value="1"/>
</dbReference>
<dbReference type="InterPro" id="IPR025166">
    <property type="entry name" value="Integrase_DNA_bind_dom"/>
</dbReference>
<accession>Q72AY5</accession>
<gene>
    <name evidence="4" type="ordered locus">DVU_1855</name>
</gene>
<protein>
    <submittedName>
        <fullName evidence="4">Integrase, truncation</fullName>
    </submittedName>
</protein>
<proteinExistence type="inferred from homology"/>
<dbReference type="Pfam" id="PF13356">
    <property type="entry name" value="Arm-DNA-bind_3"/>
    <property type="match status" value="1"/>
</dbReference>
<evidence type="ECO:0000256" key="2">
    <source>
        <dbReference type="ARBA" id="ARBA00022908"/>
    </source>
</evidence>
<keyword evidence="5" id="KW-1185">Reference proteome</keyword>
<comment type="similarity">
    <text evidence="1">Belongs to the 'phage' integrase family.</text>
</comment>
<dbReference type="RefSeq" id="WP_010939141.1">
    <property type="nucleotide sequence ID" value="NC_002937.3"/>
</dbReference>
<dbReference type="InterPro" id="IPR038488">
    <property type="entry name" value="Integrase_DNA-bd_sf"/>
</dbReference>
<evidence type="ECO:0000313" key="4">
    <source>
        <dbReference type="EMBL" id="AAS96331.1"/>
    </source>
</evidence>